<dbReference type="EMBL" id="BK015191">
    <property type="protein sequence ID" value="DAD95266.1"/>
    <property type="molecule type" value="Genomic_DNA"/>
</dbReference>
<organism evidence="1">
    <name type="scientific">Podoviridae sp. ctsNK10</name>
    <dbReference type="NCBI Taxonomy" id="2826582"/>
    <lineage>
        <taxon>Viruses</taxon>
        <taxon>Duplodnaviria</taxon>
        <taxon>Heunggongvirae</taxon>
        <taxon>Uroviricota</taxon>
        <taxon>Caudoviricetes</taxon>
    </lineage>
</organism>
<proteinExistence type="predicted"/>
<protein>
    <submittedName>
        <fullName evidence="1">Uncharacterized protein</fullName>
    </submittedName>
</protein>
<evidence type="ECO:0000313" key="1">
    <source>
        <dbReference type="EMBL" id="DAD95266.1"/>
    </source>
</evidence>
<name>A0A8S5NLV4_9CAUD</name>
<accession>A0A8S5NLV4</accession>
<reference evidence="1" key="1">
    <citation type="journal article" date="2021" name="Proc. Natl. Acad. Sci. U.S.A.">
        <title>A Catalog of Tens of Thousands of Viruses from Human Metagenomes Reveals Hidden Associations with Chronic Diseases.</title>
        <authorList>
            <person name="Tisza M.J."/>
            <person name="Buck C.B."/>
        </authorList>
    </citation>
    <scope>NUCLEOTIDE SEQUENCE</scope>
    <source>
        <strain evidence="1">CtsNK10</strain>
    </source>
</reference>
<sequence>MLNLSCVIFDLMLFLLSICNILHSLQNRGFSAI</sequence>